<dbReference type="Gene3D" id="3.40.50.970">
    <property type="match status" value="1"/>
</dbReference>
<evidence type="ECO:0000313" key="4">
    <source>
        <dbReference type="EMBL" id="MDF2095411.1"/>
    </source>
</evidence>
<dbReference type="EMBL" id="JARHUD010000003">
    <property type="protein sequence ID" value="MDF2095411.1"/>
    <property type="molecule type" value="Genomic_DNA"/>
</dbReference>
<dbReference type="InterPro" id="IPR051457">
    <property type="entry name" value="2-oxoacid:Fd_oxidoreductase"/>
</dbReference>
<evidence type="ECO:0000313" key="5">
    <source>
        <dbReference type="Proteomes" id="UP001215503"/>
    </source>
</evidence>
<sequence>MTEMPAPKKLQAKDYATDQEVRWCPGCGDYAILKSVQKTLAELEADPAQTVFVSGIGCSSRFPYYMATYGFHTIHGRAPAIATGVKLANPDLDVWVVTGDGDGLSIGGNHLLHLLRRDVDLQLLLFNNEIYGLTKGQASPTSRPGTRSPSTPSGSLDQPVSATRFALGAGGSFVARTIDTDQKRMPAVLKRARAHRGTAMVEILQNCIVYNDGVFDLFAARDVAGERQLHLEHGQPMIFGAERDKGLRLKPGTLRVEVVSLSEVPESDLLVHDETDPMLATLLAGLEPPFPVAMGVLYAEERPESWEARQLAEVGQATGRPAPGPIQGDLDGLLRSGSTWTVE</sequence>
<protein>
    <submittedName>
        <fullName evidence="4">2-oxoacid:ferredoxin oxidoreductase subunit beta</fullName>
    </submittedName>
</protein>
<evidence type="ECO:0000256" key="1">
    <source>
        <dbReference type="ARBA" id="ARBA00023002"/>
    </source>
</evidence>
<proteinExistence type="predicted"/>
<feature type="domain" description="Thiamine pyrophosphate enzyme TPP-binding" evidence="3">
    <location>
        <begin position="56"/>
        <end position="203"/>
    </location>
</feature>
<dbReference type="SUPFAM" id="SSF52518">
    <property type="entry name" value="Thiamin diphosphate-binding fold (THDP-binding)"/>
    <property type="match status" value="1"/>
</dbReference>
<dbReference type="CDD" id="cd03375">
    <property type="entry name" value="TPP_OGFOR"/>
    <property type="match status" value="1"/>
</dbReference>
<comment type="caution">
    <text evidence="4">The sequence shown here is derived from an EMBL/GenBank/DDBJ whole genome shotgun (WGS) entry which is preliminary data.</text>
</comment>
<evidence type="ECO:0000259" key="3">
    <source>
        <dbReference type="Pfam" id="PF02775"/>
    </source>
</evidence>
<dbReference type="InterPro" id="IPR011766">
    <property type="entry name" value="TPP_enzyme_TPP-bd"/>
</dbReference>
<name>A0ABT5YKQ5_9PROT</name>
<feature type="compositionally biased region" description="Low complexity" evidence="2">
    <location>
        <begin position="139"/>
        <end position="155"/>
    </location>
</feature>
<keyword evidence="5" id="KW-1185">Reference proteome</keyword>
<keyword evidence="1" id="KW-0560">Oxidoreductase</keyword>
<accession>A0ABT5YKQ5</accession>
<dbReference type="Pfam" id="PF02775">
    <property type="entry name" value="TPP_enzyme_C"/>
    <property type="match status" value="1"/>
</dbReference>
<feature type="region of interest" description="Disordered" evidence="2">
    <location>
        <begin position="136"/>
        <end position="159"/>
    </location>
</feature>
<reference evidence="4 5" key="1">
    <citation type="submission" date="2023-03" db="EMBL/GenBank/DDBJ databases">
        <title>Fodinicurvata sp. CAU 1616 isolated from sea sendiment.</title>
        <authorList>
            <person name="Kim W."/>
        </authorList>
    </citation>
    <scope>NUCLEOTIDE SEQUENCE [LARGE SCALE GENOMIC DNA]</scope>
    <source>
        <strain evidence="4 5">CAU 1616</strain>
    </source>
</reference>
<dbReference type="PANTHER" id="PTHR48084">
    <property type="entry name" value="2-OXOGLUTARATE OXIDOREDUCTASE SUBUNIT KORB-RELATED"/>
    <property type="match status" value="1"/>
</dbReference>
<evidence type="ECO:0000256" key="2">
    <source>
        <dbReference type="SAM" id="MobiDB-lite"/>
    </source>
</evidence>
<gene>
    <name evidence="4" type="ORF">P2G67_05430</name>
</gene>
<feature type="region of interest" description="Disordered" evidence="2">
    <location>
        <begin position="314"/>
        <end position="343"/>
    </location>
</feature>
<dbReference type="RefSeq" id="WP_275820817.1">
    <property type="nucleotide sequence ID" value="NZ_JARHUD010000003.1"/>
</dbReference>
<organism evidence="4 5">
    <name type="scientific">Aquibaculum arenosum</name>
    <dbReference type="NCBI Taxonomy" id="3032591"/>
    <lineage>
        <taxon>Bacteria</taxon>
        <taxon>Pseudomonadati</taxon>
        <taxon>Pseudomonadota</taxon>
        <taxon>Alphaproteobacteria</taxon>
        <taxon>Rhodospirillales</taxon>
        <taxon>Rhodovibrionaceae</taxon>
        <taxon>Aquibaculum</taxon>
    </lineage>
</organism>
<dbReference type="InterPro" id="IPR029061">
    <property type="entry name" value="THDP-binding"/>
</dbReference>
<dbReference type="PANTHER" id="PTHR48084:SF4">
    <property type="entry name" value="2-OXOGLUTARATE OXIDOREDUCTASE SUBUNIT KORB"/>
    <property type="match status" value="1"/>
</dbReference>
<dbReference type="Proteomes" id="UP001215503">
    <property type="component" value="Unassembled WGS sequence"/>
</dbReference>